<proteinExistence type="predicted"/>
<dbReference type="Proteomes" id="UP000780875">
    <property type="component" value="Unassembled WGS sequence"/>
</dbReference>
<comment type="caution">
    <text evidence="2">The sequence shown here is derived from an EMBL/GenBank/DDBJ whole genome shotgun (WGS) entry which is preliminary data.</text>
</comment>
<keyword evidence="3" id="KW-1185">Reference proteome</keyword>
<protein>
    <submittedName>
        <fullName evidence="2">Uncharacterized protein</fullName>
    </submittedName>
</protein>
<sequence>MDDSGTYHDSGWPECLEPPRSSDVRTSRKEVTFRFASVHADTEYVSWRPVVLVEC</sequence>
<dbReference type="EMBL" id="JAIQZJ010000001">
    <property type="protein sequence ID" value="MBZ5737410.1"/>
    <property type="molecule type" value="Genomic_DNA"/>
</dbReference>
<dbReference type="RefSeq" id="WP_224121763.1">
    <property type="nucleotide sequence ID" value="NZ_JAIQZJ010000001.1"/>
</dbReference>
<evidence type="ECO:0000313" key="2">
    <source>
        <dbReference type="EMBL" id="MBZ5737410.1"/>
    </source>
</evidence>
<name>A0ABS7U8V4_9ACTN</name>
<evidence type="ECO:0000313" key="3">
    <source>
        <dbReference type="Proteomes" id="UP000780875"/>
    </source>
</evidence>
<accession>A0ABS7U8V4</accession>
<organism evidence="2 3">
    <name type="scientific">Nocardioides mangrovi</name>
    <dbReference type="NCBI Taxonomy" id="2874580"/>
    <lineage>
        <taxon>Bacteria</taxon>
        <taxon>Bacillati</taxon>
        <taxon>Actinomycetota</taxon>
        <taxon>Actinomycetes</taxon>
        <taxon>Propionibacteriales</taxon>
        <taxon>Nocardioidaceae</taxon>
        <taxon>Nocardioides</taxon>
    </lineage>
</organism>
<evidence type="ECO:0000256" key="1">
    <source>
        <dbReference type="SAM" id="MobiDB-lite"/>
    </source>
</evidence>
<feature type="region of interest" description="Disordered" evidence="1">
    <location>
        <begin position="1"/>
        <end position="27"/>
    </location>
</feature>
<gene>
    <name evidence="2" type="ORF">K8U61_04485</name>
</gene>
<reference evidence="2 3" key="1">
    <citation type="submission" date="2021-09" db="EMBL/GenBank/DDBJ databases">
        <title>Whole genome sequence of Nocardioides sp. GBK3QG-3.</title>
        <authorList>
            <person name="Tuo L."/>
        </authorList>
    </citation>
    <scope>NUCLEOTIDE SEQUENCE [LARGE SCALE GENOMIC DNA]</scope>
    <source>
        <strain evidence="2 3">GBK3QG-3</strain>
    </source>
</reference>